<dbReference type="InterPro" id="IPR025447">
    <property type="entry name" value="DUF4192"/>
</dbReference>
<accession>A0ABT6S332</accession>
<protein>
    <submittedName>
        <fullName evidence="2">DUF4192 family protein</fullName>
    </submittedName>
</protein>
<name>A0ABT6S332_9ACTN</name>
<evidence type="ECO:0000313" key="2">
    <source>
        <dbReference type="EMBL" id="MDI3402500.1"/>
    </source>
</evidence>
<dbReference type="EMBL" id="JASCIQ010000001">
    <property type="protein sequence ID" value="MDI3402500.1"/>
    <property type="molecule type" value="Genomic_DNA"/>
</dbReference>
<proteinExistence type="predicted"/>
<keyword evidence="3" id="KW-1185">Reference proteome</keyword>
<evidence type="ECO:0000313" key="3">
    <source>
        <dbReference type="Proteomes" id="UP001223978"/>
    </source>
</evidence>
<organism evidence="2 3">
    <name type="scientific">Streptomyces cavernicola</name>
    <dbReference type="NCBI Taxonomy" id="3043613"/>
    <lineage>
        <taxon>Bacteria</taxon>
        <taxon>Bacillati</taxon>
        <taxon>Actinomycetota</taxon>
        <taxon>Actinomycetes</taxon>
        <taxon>Kitasatosporales</taxon>
        <taxon>Streptomycetaceae</taxon>
        <taxon>Streptomyces</taxon>
    </lineage>
</organism>
<sequence length="570" mass="60870">MTNHFEAPDGSANPMPTRPGPAELADALPYLMGFHPDDSVVLAARHRSGLGFGGRVRLGIPDETEDWPGIAEQLVACLVACSESHVGRPAGIVVYLCQDPRENETPQQTMERLRPLAAALLATCGSHGIKVEEALCLSAGRYWSYVCPDARCCPPTGTPMALPGTSVTAAAATYAGLPMPGSLHQMQDRFAPPRGAAAESRKSALDAAASALVPRMIMDDDGDRVAEETLESAARIMERLRKAPPSGGTLESDRRDDQLIGDREGADLLLGLQVRETRDRAAEWMEGEEAALALRLWRALARRCVAPYMEFAAAPLSLAGWVAWSLDDEPEARVALGLALDLDPRYTFAQLLHHACNQGLDVEEVRRCLRAELRGAQSASAHKARSKSAARERAHGRGAQLTLPYEQSVPDQKKKRCTHRRSTTESPSAAAGPTDLAGSPAEPAAPGQPRTSPAEPESSKEGGAEAAARPAHHLPRAAGSKSRRPASAGSRARRRARPRPGGRSGVPLPRRLRRNLIMPPAAKSTKWADAPAVGYRPDDRSSQSDPARGSGGSRSSKGGEKGGDQKRGRQ</sequence>
<dbReference type="Pfam" id="PF13830">
    <property type="entry name" value="DUF4192"/>
    <property type="match status" value="1"/>
</dbReference>
<feature type="compositionally biased region" description="Basic and acidic residues" evidence="1">
    <location>
        <begin position="557"/>
        <end position="570"/>
    </location>
</feature>
<feature type="compositionally biased region" description="Basic residues" evidence="1">
    <location>
        <begin position="491"/>
        <end position="500"/>
    </location>
</feature>
<comment type="caution">
    <text evidence="2">The sequence shown here is derived from an EMBL/GenBank/DDBJ whole genome shotgun (WGS) entry which is preliminary data.</text>
</comment>
<feature type="region of interest" description="Disordered" evidence="1">
    <location>
        <begin position="376"/>
        <end position="570"/>
    </location>
</feature>
<gene>
    <name evidence="2" type="ORF">QIS96_01425</name>
</gene>
<feature type="region of interest" description="Disordered" evidence="1">
    <location>
        <begin position="1"/>
        <end position="21"/>
    </location>
</feature>
<dbReference type="Proteomes" id="UP001223978">
    <property type="component" value="Unassembled WGS sequence"/>
</dbReference>
<evidence type="ECO:0000256" key="1">
    <source>
        <dbReference type="SAM" id="MobiDB-lite"/>
    </source>
</evidence>
<feature type="compositionally biased region" description="Low complexity" evidence="1">
    <location>
        <begin position="476"/>
        <end position="490"/>
    </location>
</feature>
<dbReference type="RefSeq" id="WP_282540447.1">
    <property type="nucleotide sequence ID" value="NZ_JASCIQ010000001.1"/>
</dbReference>
<reference evidence="2 3" key="1">
    <citation type="submission" date="2023-05" db="EMBL/GenBank/DDBJ databases">
        <title>Draft genome sequence of Streptomyces sp. B-S-A6 isolated from a cave soil in Thailand.</title>
        <authorList>
            <person name="Chamroensaksri N."/>
            <person name="Muangham S."/>
        </authorList>
    </citation>
    <scope>NUCLEOTIDE SEQUENCE [LARGE SCALE GENOMIC DNA]</scope>
    <source>
        <strain evidence="2 3">B-S-A6</strain>
    </source>
</reference>